<dbReference type="Pfam" id="PF00392">
    <property type="entry name" value="GntR"/>
    <property type="match status" value="1"/>
</dbReference>
<feature type="domain" description="GntR C-terminal" evidence="4">
    <location>
        <begin position="90"/>
        <end position="214"/>
    </location>
</feature>
<evidence type="ECO:0000256" key="1">
    <source>
        <dbReference type="ARBA" id="ARBA00023015"/>
    </source>
</evidence>
<keyword evidence="2" id="KW-0238">DNA-binding</keyword>
<dbReference type="InterPro" id="IPR036388">
    <property type="entry name" value="WH-like_DNA-bd_sf"/>
</dbReference>
<dbReference type="SUPFAM" id="SSF46785">
    <property type="entry name" value="Winged helix' DNA-binding domain"/>
    <property type="match status" value="1"/>
</dbReference>
<dbReference type="RefSeq" id="WP_166990659.1">
    <property type="nucleotide sequence ID" value="NZ_CP061169.1"/>
</dbReference>
<keyword evidence="1" id="KW-0805">Transcription regulation</keyword>
<protein>
    <submittedName>
        <fullName evidence="5">FadR family transcriptional regulator</fullName>
    </submittedName>
</protein>
<dbReference type="Proteomes" id="UP000662814">
    <property type="component" value="Chromosome"/>
</dbReference>
<dbReference type="InterPro" id="IPR000524">
    <property type="entry name" value="Tscrpt_reg_HTH_GntR"/>
</dbReference>
<dbReference type="PANTHER" id="PTHR43537:SF44">
    <property type="entry name" value="GNTR FAMILY REGULATORY PROTEIN"/>
    <property type="match status" value="1"/>
</dbReference>
<evidence type="ECO:0000313" key="6">
    <source>
        <dbReference type="Proteomes" id="UP000662814"/>
    </source>
</evidence>
<dbReference type="SUPFAM" id="SSF48008">
    <property type="entry name" value="GntR ligand-binding domain-like"/>
    <property type="match status" value="1"/>
</dbReference>
<accession>A0ABX6YG18</accession>
<dbReference type="InterPro" id="IPR011711">
    <property type="entry name" value="GntR_C"/>
</dbReference>
<evidence type="ECO:0000256" key="2">
    <source>
        <dbReference type="ARBA" id="ARBA00023125"/>
    </source>
</evidence>
<dbReference type="InterPro" id="IPR008920">
    <property type="entry name" value="TF_FadR/GntR_C"/>
</dbReference>
<dbReference type="Pfam" id="PF07729">
    <property type="entry name" value="FCD"/>
    <property type="match status" value="1"/>
</dbReference>
<evidence type="ECO:0000256" key="3">
    <source>
        <dbReference type="ARBA" id="ARBA00023163"/>
    </source>
</evidence>
<evidence type="ECO:0000313" key="5">
    <source>
        <dbReference type="EMBL" id="QPZ37540.1"/>
    </source>
</evidence>
<dbReference type="SMART" id="SM00895">
    <property type="entry name" value="FCD"/>
    <property type="match status" value="1"/>
</dbReference>
<organism evidence="5 6">
    <name type="scientific">Paramicrobacterium chengjingii</name>
    <dbReference type="NCBI Taxonomy" id="2769067"/>
    <lineage>
        <taxon>Bacteria</taxon>
        <taxon>Bacillati</taxon>
        <taxon>Actinomycetota</taxon>
        <taxon>Actinomycetes</taxon>
        <taxon>Micrococcales</taxon>
        <taxon>Microbacteriaceae</taxon>
        <taxon>Paramicrobacterium</taxon>
    </lineage>
</organism>
<dbReference type="PANTHER" id="PTHR43537">
    <property type="entry name" value="TRANSCRIPTIONAL REGULATOR, GNTR FAMILY"/>
    <property type="match status" value="1"/>
</dbReference>
<keyword evidence="6" id="KW-1185">Reference proteome</keyword>
<dbReference type="InterPro" id="IPR036390">
    <property type="entry name" value="WH_DNA-bd_sf"/>
</dbReference>
<keyword evidence="3" id="KW-0804">Transcription</keyword>
<reference evidence="5 6" key="1">
    <citation type="submission" date="2020-12" db="EMBL/GenBank/DDBJ databases">
        <title>Microbacterium sp. HY060.</title>
        <authorList>
            <person name="Zhou J."/>
        </authorList>
    </citation>
    <scope>NUCLEOTIDE SEQUENCE [LARGE SCALE GENOMIC DNA]</scope>
    <source>
        <strain evidence="5 6">HY60</strain>
    </source>
</reference>
<dbReference type="Gene3D" id="1.10.10.10">
    <property type="entry name" value="Winged helix-like DNA-binding domain superfamily/Winged helix DNA-binding domain"/>
    <property type="match status" value="1"/>
</dbReference>
<dbReference type="EMBL" id="CP061169">
    <property type="protein sequence ID" value="QPZ37540.1"/>
    <property type="molecule type" value="Genomic_DNA"/>
</dbReference>
<name>A0ABX6YG18_9MICO</name>
<gene>
    <name evidence="5" type="ORF">HCR76_11945</name>
</gene>
<sequence>MHVHDLLGMAICDGRLAENAVITVEDLEAATGISRSVVRESARVLGSLGLLRARKRVGLRILPESEWNVFDPQIIRWRLESSERARQIRELIEVRLAVEPDAARLASEVGSAELAGQIISVAGALWTCAVEGDADAFSRNDALFHRLILEASGNSMFLRLSGVIRESLHERNMSILGESHASMVDVGLHLDLARHVQRRQGEDAAQVTREIIRRTQADEAG</sequence>
<proteinExistence type="predicted"/>
<evidence type="ECO:0000259" key="4">
    <source>
        <dbReference type="SMART" id="SM00895"/>
    </source>
</evidence>
<dbReference type="Gene3D" id="1.20.120.530">
    <property type="entry name" value="GntR ligand-binding domain-like"/>
    <property type="match status" value="1"/>
</dbReference>